<evidence type="ECO:0000313" key="1">
    <source>
        <dbReference type="EMBL" id="GAI82597.1"/>
    </source>
</evidence>
<accession>X1RPD4</accession>
<comment type="caution">
    <text evidence="1">The sequence shown here is derived from an EMBL/GenBank/DDBJ whole genome shotgun (WGS) entry which is preliminary data.</text>
</comment>
<evidence type="ECO:0008006" key="2">
    <source>
        <dbReference type="Google" id="ProtNLM"/>
    </source>
</evidence>
<dbReference type="AlphaFoldDB" id="X1RPD4"/>
<sequence>MIYKNGVLVSVATAVGVGARVYNDSPFTVANNVYDTVEFNTESWDTDNCHDNVTNNDRLTCRTAGKYLLIAQIRWVGNATGYREMSIRVANGASTPRAYTQKSDLNANNCAQNLATIVDMAVNEYARVYVKQTSGGNLDIEGGKRYAPDFMMMKIG</sequence>
<proteinExistence type="predicted"/>
<organism evidence="1">
    <name type="scientific">marine sediment metagenome</name>
    <dbReference type="NCBI Taxonomy" id="412755"/>
    <lineage>
        <taxon>unclassified sequences</taxon>
        <taxon>metagenomes</taxon>
        <taxon>ecological metagenomes</taxon>
    </lineage>
</organism>
<reference evidence="1" key="1">
    <citation type="journal article" date="2014" name="Front. Microbiol.">
        <title>High frequency of phylogenetically diverse reductive dehalogenase-homologous genes in deep subseafloor sedimentary metagenomes.</title>
        <authorList>
            <person name="Kawai M."/>
            <person name="Futagami T."/>
            <person name="Toyoda A."/>
            <person name="Takaki Y."/>
            <person name="Nishi S."/>
            <person name="Hori S."/>
            <person name="Arai W."/>
            <person name="Tsubouchi T."/>
            <person name="Morono Y."/>
            <person name="Uchiyama I."/>
            <person name="Ito T."/>
            <person name="Fujiyama A."/>
            <person name="Inagaki F."/>
            <person name="Takami H."/>
        </authorList>
    </citation>
    <scope>NUCLEOTIDE SEQUENCE</scope>
    <source>
        <strain evidence="1">Expedition CK06-06</strain>
    </source>
</reference>
<gene>
    <name evidence="1" type="ORF">S12H4_14528</name>
</gene>
<name>X1RPD4_9ZZZZ</name>
<protein>
    <recommendedName>
        <fullName evidence="2">C1q domain-containing protein</fullName>
    </recommendedName>
</protein>
<dbReference type="EMBL" id="BARW01006925">
    <property type="protein sequence ID" value="GAI82597.1"/>
    <property type="molecule type" value="Genomic_DNA"/>
</dbReference>